<dbReference type="InterPro" id="IPR000522">
    <property type="entry name" value="ABC_transptr_permease_BtuC"/>
</dbReference>
<dbReference type="Gene3D" id="1.10.3470.10">
    <property type="entry name" value="ABC transporter involved in vitamin B12 uptake, BtuC"/>
    <property type="match status" value="2"/>
</dbReference>
<keyword evidence="4" id="KW-1003">Cell membrane</keyword>
<dbReference type="InterPro" id="IPR037294">
    <property type="entry name" value="ABC_BtuC-like"/>
</dbReference>
<evidence type="ECO:0000256" key="5">
    <source>
        <dbReference type="ARBA" id="ARBA00022692"/>
    </source>
</evidence>
<feature type="transmembrane region" description="Helical" evidence="8">
    <location>
        <begin position="114"/>
        <end position="132"/>
    </location>
</feature>
<dbReference type="GO" id="GO:0033214">
    <property type="term" value="P:siderophore-iron import into cell"/>
    <property type="evidence" value="ECO:0007669"/>
    <property type="project" value="TreeGrafter"/>
</dbReference>
<keyword evidence="3" id="KW-0813">Transport</keyword>
<protein>
    <submittedName>
        <fullName evidence="9">Fe3+-hydroxamate ABC transporter permease FhuB</fullName>
    </submittedName>
</protein>
<sequence length="655" mass="67108">MVKALTQHPSTWAWILAVAMAAGLCAYQVLNLLPLSAGQSFDLNRILLFNSVLPRAAVALLAGAALGLSGALLQQVLRNPIADPSTLGIASGAQLAMTAATLFAPALMDTARETVALAGGLGAVALLLSLAWKRGLEPVTVVLAGMVVSLIAMALSATLILANGEYMMSLLIWGSGSLTQQGWNHAQAIAMTLVVSLVAAFILIRPLEIVGLDDASAKSLGVNLLALRLLALAIAVWLATTVTAEVGIIGFIGLAAPTFARLCGARSQKDILISAPLIGAAILWLTDGLVQLAAGGSAEMVPTGAATALLGGPLLLYLLPRLRFLRRSPASLPLASERRIARPALPLVALLLLALVTIALALVVGRGPDGWNVATGSLFDALLPFRAPRIVAAAAAGAMLAAAGTILQRMTGNPLASPEVLGVSAGAGVGLAAVLFALTAPGMGERLLGATAGVAVVLVALLAIAQRQEENSERLLLGGLAAGALCNALVNAAMITGDARAFQLLAWISGSTSQISWTEAWIVLAVALVLLGLLPLRTRWLAVLPLGTGQARALGLPLRASRTILILFAAGLTAAASLVVGPLSFAGLVAPHMARLLGFGQAQQHLLASILIGAGLMTGADWLSRIVSFPYQLPLGLFASLIGGPYLVWLLHKNR</sequence>
<keyword evidence="5 8" id="KW-0812">Transmembrane</keyword>
<evidence type="ECO:0000256" key="6">
    <source>
        <dbReference type="ARBA" id="ARBA00022989"/>
    </source>
</evidence>
<feature type="transmembrane region" description="Helical" evidence="8">
    <location>
        <begin position="635"/>
        <end position="652"/>
    </location>
</feature>
<feature type="transmembrane region" description="Helical" evidence="8">
    <location>
        <begin position="271"/>
        <end position="294"/>
    </location>
</feature>
<evidence type="ECO:0000256" key="1">
    <source>
        <dbReference type="ARBA" id="ARBA00004651"/>
    </source>
</evidence>
<feature type="transmembrane region" description="Helical" evidence="8">
    <location>
        <begin position="340"/>
        <end position="365"/>
    </location>
</feature>
<feature type="transmembrane region" description="Helical" evidence="8">
    <location>
        <begin position="385"/>
        <end position="407"/>
    </location>
</feature>
<keyword evidence="6 8" id="KW-1133">Transmembrane helix</keyword>
<feature type="transmembrane region" description="Helical" evidence="8">
    <location>
        <begin position="220"/>
        <end position="240"/>
    </location>
</feature>
<evidence type="ECO:0000256" key="4">
    <source>
        <dbReference type="ARBA" id="ARBA00022475"/>
    </source>
</evidence>
<dbReference type="GO" id="GO:0005886">
    <property type="term" value="C:plasma membrane"/>
    <property type="evidence" value="ECO:0007669"/>
    <property type="project" value="UniProtKB-SubCell"/>
</dbReference>
<feature type="transmembrane region" description="Helical" evidence="8">
    <location>
        <begin position="85"/>
        <end position="108"/>
    </location>
</feature>
<feature type="transmembrane region" description="Helical" evidence="8">
    <location>
        <begin position="182"/>
        <end position="204"/>
    </location>
</feature>
<evidence type="ECO:0000256" key="8">
    <source>
        <dbReference type="SAM" id="Phobius"/>
    </source>
</evidence>
<proteinExistence type="inferred from homology"/>
<keyword evidence="7 8" id="KW-0472">Membrane</keyword>
<dbReference type="PANTHER" id="PTHR30472">
    <property type="entry name" value="FERRIC ENTEROBACTIN TRANSPORT SYSTEM PERMEASE PROTEIN"/>
    <property type="match status" value="1"/>
</dbReference>
<feature type="transmembrane region" description="Helical" evidence="8">
    <location>
        <begin position="476"/>
        <end position="495"/>
    </location>
</feature>
<evidence type="ECO:0000256" key="3">
    <source>
        <dbReference type="ARBA" id="ARBA00022448"/>
    </source>
</evidence>
<dbReference type="KEGG" id="moc:BB934_25140"/>
<evidence type="ECO:0000256" key="2">
    <source>
        <dbReference type="ARBA" id="ARBA00007935"/>
    </source>
</evidence>
<dbReference type="PANTHER" id="PTHR30472:SF37">
    <property type="entry name" value="FE(3+) DICITRATE TRANSPORT SYSTEM PERMEASE PROTEIN FECD-RELATED"/>
    <property type="match status" value="1"/>
</dbReference>
<feature type="transmembrane region" description="Helical" evidence="8">
    <location>
        <begin position="53"/>
        <end position="73"/>
    </location>
</feature>
<comment type="subcellular location">
    <subcellularLocation>
        <location evidence="1">Cell membrane</location>
        <topology evidence="1">Multi-pass membrane protein</topology>
    </subcellularLocation>
</comment>
<feature type="transmembrane region" description="Helical" evidence="8">
    <location>
        <begin position="139"/>
        <end position="162"/>
    </location>
</feature>
<feature type="transmembrane region" description="Helical" evidence="8">
    <location>
        <begin position="446"/>
        <end position="464"/>
    </location>
</feature>
<feature type="transmembrane region" description="Helical" evidence="8">
    <location>
        <begin position="564"/>
        <end position="585"/>
    </location>
</feature>
<evidence type="ECO:0000313" key="9">
    <source>
        <dbReference type="EMBL" id="ANY81105.1"/>
    </source>
</evidence>
<dbReference type="AlphaFoldDB" id="A0A1B2EM94"/>
<dbReference type="Pfam" id="PF01032">
    <property type="entry name" value="FecCD"/>
    <property type="match status" value="2"/>
</dbReference>
<gene>
    <name evidence="9" type="ORF">BB934_25140</name>
</gene>
<dbReference type="GO" id="GO:0022857">
    <property type="term" value="F:transmembrane transporter activity"/>
    <property type="evidence" value="ECO:0007669"/>
    <property type="project" value="InterPro"/>
</dbReference>
<reference evidence="9" key="1">
    <citation type="submission" date="2016-07" db="EMBL/GenBank/DDBJ databases">
        <title>Microvirga ossetica sp. nov. a new species of rhizobia isolated from root nodules of the legume species Vicia alpestris Steven originated from North Ossetia region in the Caucasus.</title>
        <authorList>
            <person name="Safronova V.I."/>
            <person name="Kuznetsova I.G."/>
            <person name="Sazanova A.L."/>
            <person name="Belimov A."/>
            <person name="Andronov E."/>
            <person name="Osledkin Y.S."/>
            <person name="Onishchuk O.P."/>
            <person name="Kurchak O.N."/>
            <person name="Shaposhnikov A.I."/>
            <person name="Willems A."/>
            <person name="Tikhonovich I.A."/>
        </authorList>
    </citation>
    <scope>NUCLEOTIDE SEQUENCE [LARGE SCALE GENOMIC DNA]</scope>
    <source>
        <strain evidence="9">V5/3M</strain>
    </source>
</reference>
<accession>A0A1B2EM94</accession>
<name>A0A1B2EM94_9HYPH</name>
<feature type="transmembrane region" description="Helical" evidence="8">
    <location>
        <begin position="12"/>
        <end position="33"/>
    </location>
</feature>
<dbReference type="EMBL" id="CP016616">
    <property type="protein sequence ID" value="ANY81105.1"/>
    <property type="molecule type" value="Genomic_DNA"/>
</dbReference>
<feature type="transmembrane region" description="Helical" evidence="8">
    <location>
        <begin position="246"/>
        <end position="264"/>
    </location>
</feature>
<dbReference type="RefSeq" id="WP_099512174.1">
    <property type="nucleotide sequence ID" value="NZ_CP016616.1"/>
</dbReference>
<comment type="similarity">
    <text evidence="2">Belongs to the binding-protein-dependent transport system permease family. FecCD subfamily.</text>
</comment>
<dbReference type="CDD" id="cd06550">
    <property type="entry name" value="TM_ABC_iron-siderophores_like"/>
    <property type="match status" value="2"/>
</dbReference>
<dbReference type="NCBIfam" id="NF007866">
    <property type="entry name" value="PRK10577.1-2"/>
    <property type="match status" value="1"/>
</dbReference>
<dbReference type="SUPFAM" id="SSF81345">
    <property type="entry name" value="ABC transporter involved in vitamin B12 uptake, BtuC"/>
    <property type="match status" value="2"/>
</dbReference>
<feature type="transmembrane region" description="Helical" evidence="8">
    <location>
        <begin position="515"/>
        <end position="536"/>
    </location>
</feature>
<feature type="transmembrane region" description="Helical" evidence="8">
    <location>
        <begin position="419"/>
        <end position="440"/>
    </location>
</feature>
<organism evidence="9">
    <name type="scientific">Microvirga ossetica</name>
    <dbReference type="NCBI Taxonomy" id="1882682"/>
    <lineage>
        <taxon>Bacteria</taxon>
        <taxon>Pseudomonadati</taxon>
        <taxon>Pseudomonadota</taxon>
        <taxon>Alphaproteobacteria</taxon>
        <taxon>Hyphomicrobiales</taxon>
        <taxon>Methylobacteriaceae</taxon>
        <taxon>Microvirga</taxon>
    </lineage>
</organism>
<dbReference type="OrthoDB" id="9811721at2"/>
<feature type="transmembrane region" description="Helical" evidence="8">
    <location>
        <begin position="300"/>
        <end position="319"/>
    </location>
</feature>
<evidence type="ECO:0000256" key="7">
    <source>
        <dbReference type="ARBA" id="ARBA00023136"/>
    </source>
</evidence>